<name>A0A6N9QZB4_9MICC</name>
<evidence type="ECO:0000259" key="3">
    <source>
        <dbReference type="Pfam" id="PF13400"/>
    </source>
</evidence>
<comment type="caution">
    <text evidence="4">The sequence shown here is derived from an EMBL/GenBank/DDBJ whole genome shotgun (WGS) entry which is preliminary data.</text>
</comment>
<accession>A0A6N9QZB4</accession>
<evidence type="ECO:0000313" key="4">
    <source>
        <dbReference type="EMBL" id="NDO77781.1"/>
    </source>
</evidence>
<sequence>MRPFIGIATAQIDDLDGPRPHEDLANAGSQDRDERSRANPEDPDSGQTTIVLIGFALVTLLLVVTVMAITSVYVGERQLQSLADRAAGAAADTFTNVDRSGSGPPTPILTNGAVAASATSYLGTVGAFQDVSGLSLAAPTGSMDGTTAQVTLSAVVHPPVVNVFIPEGIPISAMGDARAVMRR</sequence>
<feature type="transmembrane region" description="Helical" evidence="2">
    <location>
        <begin position="50"/>
        <end position="75"/>
    </location>
</feature>
<feature type="region of interest" description="Disordered" evidence="1">
    <location>
        <begin position="13"/>
        <end position="45"/>
    </location>
</feature>
<proteinExistence type="predicted"/>
<organism evidence="4 5">
    <name type="scientific">Kocuria marina subsp. indica</name>
    <dbReference type="NCBI Taxonomy" id="1049583"/>
    <lineage>
        <taxon>Bacteria</taxon>
        <taxon>Bacillati</taxon>
        <taxon>Actinomycetota</taxon>
        <taxon>Actinomycetes</taxon>
        <taxon>Micrococcales</taxon>
        <taxon>Micrococcaceae</taxon>
        <taxon>Kocuria</taxon>
    </lineage>
</organism>
<dbReference type="InterPro" id="IPR028087">
    <property type="entry name" value="Tad_N"/>
</dbReference>
<keyword evidence="2" id="KW-0812">Transmembrane</keyword>
<evidence type="ECO:0000256" key="1">
    <source>
        <dbReference type="SAM" id="MobiDB-lite"/>
    </source>
</evidence>
<dbReference type="EMBL" id="WMHZ01000007">
    <property type="protein sequence ID" value="NDO77781.1"/>
    <property type="molecule type" value="Genomic_DNA"/>
</dbReference>
<evidence type="ECO:0000256" key="2">
    <source>
        <dbReference type="SAM" id="Phobius"/>
    </source>
</evidence>
<dbReference type="Pfam" id="PF13400">
    <property type="entry name" value="Tad"/>
    <property type="match status" value="1"/>
</dbReference>
<keyword evidence="2" id="KW-0472">Membrane</keyword>
<dbReference type="Proteomes" id="UP000471026">
    <property type="component" value="Unassembled WGS sequence"/>
</dbReference>
<reference evidence="4 5" key="1">
    <citation type="submission" date="2019-11" db="EMBL/GenBank/DDBJ databases">
        <title>Draft genome sequence of Kocuria indica DP-K7, a methyl red degrading Actinobacterium.</title>
        <authorList>
            <person name="Kumaran S."/>
            <person name="Tischler D."/>
            <person name="Ngo A.C.R."/>
            <person name="Schultes F."/>
        </authorList>
    </citation>
    <scope>NUCLEOTIDE SEQUENCE [LARGE SCALE GENOMIC DNA]</scope>
    <source>
        <strain evidence="4 5">DP-K7</strain>
    </source>
</reference>
<gene>
    <name evidence="4" type="ORF">GKZ75_05940</name>
</gene>
<dbReference type="AlphaFoldDB" id="A0A6N9QZB4"/>
<feature type="domain" description="Putative Flp pilus-assembly TadG-like N-terminal" evidence="3">
    <location>
        <begin position="46"/>
        <end position="92"/>
    </location>
</feature>
<evidence type="ECO:0000313" key="5">
    <source>
        <dbReference type="Proteomes" id="UP000471026"/>
    </source>
</evidence>
<feature type="compositionally biased region" description="Basic and acidic residues" evidence="1">
    <location>
        <begin position="16"/>
        <end position="40"/>
    </location>
</feature>
<protein>
    <recommendedName>
        <fullName evidence="3">Putative Flp pilus-assembly TadG-like N-terminal domain-containing protein</fullName>
    </recommendedName>
</protein>
<keyword evidence="2" id="KW-1133">Transmembrane helix</keyword>